<evidence type="ECO:0000259" key="2">
    <source>
        <dbReference type="Pfam" id="PF05378"/>
    </source>
</evidence>
<dbReference type="SUPFAM" id="SSF53067">
    <property type="entry name" value="Actin-like ATPase domain"/>
    <property type="match status" value="1"/>
</dbReference>
<dbReference type="GO" id="GO:0017168">
    <property type="term" value="F:5-oxoprolinase (ATP-hydrolyzing) activity"/>
    <property type="evidence" value="ECO:0007669"/>
    <property type="project" value="TreeGrafter"/>
</dbReference>
<organism evidence="3 4">
    <name type="scientific">Candidatus Burkholderia verschuerenii</name>
    <dbReference type="NCBI Taxonomy" id="242163"/>
    <lineage>
        <taxon>Bacteria</taxon>
        <taxon>Pseudomonadati</taxon>
        <taxon>Pseudomonadota</taxon>
        <taxon>Betaproteobacteria</taxon>
        <taxon>Burkholderiales</taxon>
        <taxon>Burkholderiaceae</taxon>
        <taxon>Burkholderia</taxon>
    </lineage>
</organism>
<evidence type="ECO:0000313" key="3">
    <source>
        <dbReference type="EMBL" id="KND58449.1"/>
    </source>
</evidence>
<dbReference type="GO" id="GO:0005829">
    <property type="term" value="C:cytosol"/>
    <property type="evidence" value="ECO:0007669"/>
    <property type="project" value="TreeGrafter"/>
</dbReference>
<sequence length="382" mass="41404">MGYTVGIDVGGTFTDFVAHDRNTNEVRAWKQLTVPGDPVKGILTGLADRIDPADIVNLRIGTTVATNAVLERKGASVAYITTAGFRDVPFIQRGNRRYHYDMTWVKPKPLVKRRHCHEVAERLSASGEVMQALNDAEVEALAKSIASDDSIEAVAVCLLFSYLNPVHELRIREIFARVAPQLPVSLSYDVVPKWKEYERASTTIADAYLKPIVASQMLTMRERLEQGGQVAHKAVIKSTGGEALPEAVAQNPIHLLVSGPSGGVIASRFLTEITGAEKMVTLDMGGTSTDVSTVMNQRERFTTAFEIEWGLPIQIPMLDIRTIGAGGGSLGSTRVACCASVRRARARRRDRLAMAVAAPARPSPTPTWCSAVSHRGISSADA</sequence>
<dbReference type="GO" id="GO:0047423">
    <property type="term" value="F:N-methylhydantoinase (ATP-hydrolyzing) activity"/>
    <property type="evidence" value="ECO:0007669"/>
    <property type="project" value="UniProtKB-EC"/>
</dbReference>
<dbReference type="InterPro" id="IPR043129">
    <property type="entry name" value="ATPase_NBD"/>
</dbReference>
<feature type="domain" description="Hydantoinase A/oxoprolinase" evidence="1">
    <location>
        <begin position="199"/>
        <end position="330"/>
    </location>
</feature>
<dbReference type="Pfam" id="PF01968">
    <property type="entry name" value="Hydantoinase_A"/>
    <property type="match status" value="1"/>
</dbReference>
<protein>
    <submittedName>
        <fullName evidence="3">N-methylhydantoinase A</fullName>
        <ecNumber evidence="3">3.5.2.14</ecNumber>
    </submittedName>
</protein>
<dbReference type="EMBL" id="LFJJ01000182">
    <property type="protein sequence ID" value="KND58449.1"/>
    <property type="molecule type" value="Genomic_DNA"/>
</dbReference>
<dbReference type="InterPro" id="IPR008040">
    <property type="entry name" value="Hydant_A_N"/>
</dbReference>
<dbReference type="PATRIC" id="fig|242163.4.peg.2284"/>
<dbReference type="Pfam" id="PF05378">
    <property type="entry name" value="Hydant_A_N"/>
    <property type="match status" value="1"/>
</dbReference>
<reference evidence="4" key="1">
    <citation type="submission" date="2015-06" db="EMBL/GenBank/DDBJ databases">
        <title>Comparative genomics of Burkholderia leaf nodule symbionts.</title>
        <authorList>
            <person name="Carlier A."/>
            <person name="Eberl L."/>
            <person name="Pinto-Carbo M."/>
        </authorList>
    </citation>
    <scope>NUCLEOTIDE SEQUENCE [LARGE SCALE GENOMIC DNA]</scope>
    <source>
        <strain evidence="4">UZHbot4</strain>
    </source>
</reference>
<comment type="caution">
    <text evidence="3">The sequence shown here is derived from an EMBL/GenBank/DDBJ whole genome shotgun (WGS) entry which is preliminary data.</text>
</comment>
<dbReference type="PANTHER" id="PTHR11365:SF23">
    <property type="entry name" value="HYPOTHETICAL 5-OXOPROLINASE (EUROFUNG)-RELATED"/>
    <property type="match status" value="1"/>
</dbReference>
<dbReference type="InterPro" id="IPR045079">
    <property type="entry name" value="Oxoprolinase-like"/>
</dbReference>
<dbReference type="AlphaFoldDB" id="A0A0L0M915"/>
<dbReference type="PANTHER" id="PTHR11365">
    <property type="entry name" value="5-OXOPROLINASE RELATED"/>
    <property type="match status" value="1"/>
</dbReference>
<feature type="domain" description="Hydantoinase/oxoprolinase N-terminal" evidence="2">
    <location>
        <begin position="5"/>
        <end position="177"/>
    </location>
</feature>
<keyword evidence="3" id="KW-0378">Hydrolase</keyword>
<dbReference type="GO" id="GO:0006749">
    <property type="term" value="P:glutathione metabolic process"/>
    <property type="evidence" value="ECO:0007669"/>
    <property type="project" value="TreeGrafter"/>
</dbReference>
<dbReference type="EC" id="3.5.2.14" evidence="3"/>
<evidence type="ECO:0000313" key="4">
    <source>
        <dbReference type="Proteomes" id="UP000036959"/>
    </source>
</evidence>
<dbReference type="Proteomes" id="UP000036959">
    <property type="component" value="Unassembled WGS sequence"/>
</dbReference>
<proteinExistence type="predicted"/>
<evidence type="ECO:0000259" key="1">
    <source>
        <dbReference type="Pfam" id="PF01968"/>
    </source>
</evidence>
<name>A0A0L0M915_9BURK</name>
<keyword evidence="4" id="KW-1185">Reference proteome</keyword>
<gene>
    <name evidence="3" type="ORF">BVER_03471</name>
</gene>
<dbReference type="InterPro" id="IPR002821">
    <property type="entry name" value="Hydantoinase_A"/>
</dbReference>
<accession>A0A0L0M915</accession>